<accession>A0ABQ9JT24</accession>
<dbReference type="Pfam" id="PF00076">
    <property type="entry name" value="RRM_1"/>
    <property type="match status" value="1"/>
</dbReference>
<evidence type="ECO:0000259" key="6">
    <source>
        <dbReference type="PROSITE" id="PS50102"/>
    </source>
</evidence>
<proteinExistence type="predicted"/>
<dbReference type="PROSITE" id="PS50102">
    <property type="entry name" value="RRM"/>
    <property type="match status" value="1"/>
</dbReference>
<feature type="non-terminal residue" evidence="7">
    <location>
        <position position="1"/>
    </location>
</feature>
<keyword evidence="3" id="KW-0539">Nucleus</keyword>
<feature type="compositionally biased region" description="Polar residues" evidence="5">
    <location>
        <begin position="192"/>
        <end position="204"/>
    </location>
</feature>
<evidence type="ECO:0000313" key="7">
    <source>
        <dbReference type="EMBL" id="KAJ8981027.1"/>
    </source>
</evidence>
<feature type="domain" description="RRM" evidence="6">
    <location>
        <begin position="22"/>
        <end position="100"/>
    </location>
</feature>
<dbReference type="EMBL" id="JAPWTJ010000209">
    <property type="protein sequence ID" value="KAJ8981027.1"/>
    <property type="molecule type" value="Genomic_DNA"/>
</dbReference>
<dbReference type="InterPro" id="IPR012677">
    <property type="entry name" value="Nucleotide-bd_a/b_plait_sf"/>
</dbReference>
<keyword evidence="2 4" id="KW-0694">RNA-binding</keyword>
<reference evidence="7" key="1">
    <citation type="journal article" date="2023" name="Insect Mol. Biol.">
        <title>Genome sequencing provides insights into the evolution of gene families encoding plant cell wall-degrading enzymes in longhorned beetles.</title>
        <authorList>
            <person name="Shin N.R."/>
            <person name="Okamura Y."/>
            <person name="Kirsch R."/>
            <person name="Pauchet Y."/>
        </authorList>
    </citation>
    <scope>NUCLEOTIDE SEQUENCE</scope>
    <source>
        <strain evidence="7">MMC_N1</strain>
    </source>
</reference>
<dbReference type="Proteomes" id="UP001162164">
    <property type="component" value="Unassembled WGS sequence"/>
</dbReference>
<dbReference type="InterPro" id="IPR000504">
    <property type="entry name" value="RRM_dom"/>
</dbReference>
<dbReference type="Gene3D" id="3.30.70.330">
    <property type="match status" value="1"/>
</dbReference>
<protein>
    <recommendedName>
        <fullName evidence="6">RRM domain-containing protein</fullName>
    </recommendedName>
</protein>
<organism evidence="7 8">
    <name type="scientific">Molorchus minor</name>
    <dbReference type="NCBI Taxonomy" id="1323400"/>
    <lineage>
        <taxon>Eukaryota</taxon>
        <taxon>Metazoa</taxon>
        <taxon>Ecdysozoa</taxon>
        <taxon>Arthropoda</taxon>
        <taxon>Hexapoda</taxon>
        <taxon>Insecta</taxon>
        <taxon>Pterygota</taxon>
        <taxon>Neoptera</taxon>
        <taxon>Endopterygota</taxon>
        <taxon>Coleoptera</taxon>
        <taxon>Polyphaga</taxon>
        <taxon>Cucujiformia</taxon>
        <taxon>Chrysomeloidea</taxon>
        <taxon>Cerambycidae</taxon>
        <taxon>Lamiinae</taxon>
        <taxon>Monochamini</taxon>
        <taxon>Molorchus</taxon>
    </lineage>
</organism>
<sequence length="304" mass="34408">CVNTPLKKRGKSKKLTAAQSRGLIYIAHIPYGLYENEMKSYFKQFGVITNVKIYRSRKNGNSKGYGYIEFLHNDFAKAAAETMNKYIIFKKRIIAEYVPFEKRPRGLFKGKSTTPIRYSSKVRRDKDIAAIIKVDSTTRLTRSKSRLLRLAKKMQKLSTAEIDNKVRPTDSPDGIKQERVSEDDETAPCEPDTSSKSEGTTASIGNNLLLRKSLDSVKTLLSPKSSSKMGNLTSFIKKVNKATSNPKLKEKGKRDKPKGIVKKKKKTTFLDSKMIRTIARELVRQRGEFVFKCGQHTAKKVCVV</sequence>
<evidence type="ECO:0000256" key="5">
    <source>
        <dbReference type="SAM" id="MobiDB-lite"/>
    </source>
</evidence>
<dbReference type="SUPFAM" id="SSF54928">
    <property type="entry name" value="RNA-binding domain, RBD"/>
    <property type="match status" value="1"/>
</dbReference>
<gene>
    <name evidence="7" type="ORF">NQ317_007849</name>
</gene>
<comment type="subcellular location">
    <subcellularLocation>
        <location evidence="1">Nucleus</location>
        <location evidence="1">Nucleolus</location>
    </subcellularLocation>
</comment>
<feature type="compositionally biased region" description="Basic and acidic residues" evidence="5">
    <location>
        <begin position="162"/>
        <end position="180"/>
    </location>
</feature>
<name>A0ABQ9JT24_9CUCU</name>
<dbReference type="InterPro" id="IPR035979">
    <property type="entry name" value="RBD_domain_sf"/>
</dbReference>
<keyword evidence="8" id="KW-1185">Reference proteome</keyword>
<evidence type="ECO:0000313" key="8">
    <source>
        <dbReference type="Proteomes" id="UP001162164"/>
    </source>
</evidence>
<dbReference type="CDD" id="cd12307">
    <property type="entry name" value="RRM_NIFK_like"/>
    <property type="match status" value="1"/>
</dbReference>
<evidence type="ECO:0000256" key="3">
    <source>
        <dbReference type="ARBA" id="ARBA00023242"/>
    </source>
</evidence>
<evidence type="ECO:0000256" key="2">
    <source>
        <dbReference type="ARBA" id="ARBA00022884"/>
    </source>
</evidence>
<feature type="region of interest" description="Disordered" evidence="5">
    <location>
        <begin position="159"/>
        <end position="204"/>
    </location>
</feature>
<dbReference type="PANTHER" id="PTHR46754">
    <property type="entry name" value="MKI67 FHA DOMAIN-INTERACTING NUCLEOLAR PHOSPHOPROTEIN"/>
    <property type="match status" value="1"/>
</dbReference>
<comment type="caution">
    <text evidence="7">The sequence shown here is derived from an EMBL/GenBank/DDBJ whole genome shotgun (WGS) entry which is preliminary data.</text>
</comment>
<evidence type="ECO:0000256" key="4">
    <source>
        <dbReference type="PROSITE-ProRule" id="PRU00176"/>
    </source>
</evidence>
<evidence type="ECO:0000256" key="1">
    <source>
        <dbReference type="ARBA" id="ARBA00004604"/>
    </source>
</evidence>
<dbReference type="SMART" id="SM00360">
    <property type="entry name" value="RRM"/>
    <property type="match status" value="1"/>
</dbReference>